<dbReference type="EC" id="5.4.99.25" evidence="2"/>
<keyword evidence="6" id="KW-0934">Plastid</keyword>
<dbReference type="GO" id="GO:1990481">
    <property type="term" value="P:mRNA pseudouridine synthesis"/>
    <property type="evidence" value="ECO:0007669"/>
    <property type="project" value="TreeGrafter"/>
</dbReference>
<dbReference type="GO" id="GO:0160148">
    <property type="term" value="F:tRNA pseudouridine(55) synthase activity"/>
    <property type="evidence" value="ECO:0007669"/>
    <property type="project" value="UniProtKB-EC"/>
</dbReference>
<dbReference type="HAMAP" id="MF_01080">
    <property type="entry name" value="TruB_bact"/>
    <property type="match status" value="1"/>
</dbReference>
<name>A0A2H4ZQJ1_9EUKA</name>
<dbReference type="EMBL" id="MG264610">
    <property type="protein sequence ID" value="AUG32805.1"/>
    <property type="molecule type" value="Genomic_DNA"/>
</dbReference>
<dbReference type="GO" id="GO:0006400">
    <property type="term" value="P:tRNA modification"/>
    <property type="evidence" value="ECO:0007669"/>
    <property type="project" value="TreeGrafter"/>
</dbReference>
<dbReference type="PANTHER" id="PTHR13767:SF2">
    <property type="entry name" value="PSEUDOURIDYLATE SYNTHASE TRUB1"/>
    <property type="match status" value="1"/>
</dbReference>
<feature type="domain" description="Pseudouridine synthase II N-terminal" evidence="5">
    <location>
        <begin position="35"/>
        <end position="184"/>
    </location>
</feature>
<dbReference type="CDD" id="cd02573">
    <property type="entry name" value="PseudoU_synth_EcTruB"/>
    <property type="match status" value="1"/>
</dbReference>
<dbReference type="InterPro" id="IPR014780">
    <property type="entry name" value="tRNA_psdUridine_synth_TruB"/>
</dbReference>
<reference evidence="6" key="1">
    <citation type="submission" date="2017-10" db="EMBL/GenBank/DDBJ databases">
        <title>Paulinella longichromatophora chromatophore genome.</title>
        <authorList>
            <person name="Lhee D."/>
            <person name="Yoon H.S."/>
        </authorList>
    </citation>
    <scope>NUCLEOTIDE SEQUENCE</scope>
</reference>
<dbReference type="InterPro" id="IPR002501">
    <property type="entry name" value="PsdUridine_synth_N"/>
</dbReference>
<geneLocation type="plastid" evidence="6"/>
<organism evidence="6">
    <name type="scientific">Paulinella longichromatophora</name>
    <dbReference type="NCBI Taxonomy" id="1708747"/>
    <lineage>
        <taxon>Eukaryota</taxon>
        <taxon>Sar</taxon>
        <taxon>Rhizaria</taxon>
        <taxon>Cercozoa</taxon>
        <taxon>Imbricatea</taxon>
        <taxon>Silicofilosea</taxon>
        <taxon>Euglyphida</taxon>
        <taxon>Paulinellidae</taxon>
        <taxon>Paulinella</taxon>
    </lineage>
</organism>
<proteinExistence type="inferred from homology"/>
<dbReference type="InterPro" id="IPR020103">
    <property type="entry name" value="PsdUridine_synth_cat_dom_sf"/>
</dbReference>
<keyword evidence="4" id="KW-0413">Isomerase</keyword>
<evidence type="ECO:0000256" key="2">
    <source>
        <dbReference type="ARBA" id="ARBA00012787"/>
    </source>
</evidence>
<evidence type="ECO:0000313" key="6">
    <source>
        <dbReference type="EMBL" id="AUG32805.1"/>
    </source>
</evidence>
<dbReference type="GO" id="GO:0003723">
    <property type="term" value="F:RNA binding"/>
    <property type="evidence" value="ECO:0007669"/>
    <property type="project" value="InterPro"/>
</dbReference>
<sequence>MLLLLLMKHFVMACGFLILNKIANYTSHQCVTQVRQAYHLKRVGHGGTLDPDVTGVLTIAIGSATRLLPYLPSKKSYLGEIQLGQITTTDDLRGEIVSNAMVPKLDLSQIQKILSSFLGVSEQQPPQISAIHINGERAYMRARRGENIIMPIKEITIDCLELEHWEQITGRLRLRISCSSGTYVRSLSRDLGIALGCGGCLAWLQRTEAQGFQLDIAVPIKALTGNSLPKLLTPIEAIKHLNSYKLTEDEYYSWECGRAFPFLYDHSILQKSYAHAKETRINIQTGVPFSIIAPNGEMAGIGFAKDNVIQPKVVLKPKQ</sequence>
<dbReference type="SUPFAM" id="SSF55120">
    <property type="entry name" value="Pseudouridine synthase"/>
    <property type="match status" value="1"/>
</dbReference>
<protein>
    <recommendedName>
        <fullName evidence="2">tRNA pseudouridine(55) synthase</fullName>
        <ecNumber evidence="2">5.4.99.25</ecNumber>
    </recommendedName>
</protein>
<comment type="similarity">
    <text evidence="1">Belongs to the pseudouridine synthase TruB family.</text>
</comment>
<dbReference type="Gene3D" id="3.30.2350.10">
    <property type="entry name" value="Pseudouridine synthase"/>
    <property type="match status" value="1"/>
</dbReference>
<dbReference type="AlphaFoldDB" id="A0A2H4ZQJ1"/>
<keyword evidence="3" id="KW-0819">tRNA processing</keyword>
<evidence type="ECO:0000256" key="3">
    <source>
        <dbReference type="ARBA" id="ARBA00022694"/>
    </source>
</evidence>
<evidence type="ECO:0000256" key="1">
    <source>
        <dbReference type="ARBA" id="ARBA00008999"/>
    </source>
</evidence>
<gene>
    <name evidence="6" type="primary">truB</name>
    <name evidence="6" type="ORF">PLO_833</name>
</gene>
<accession>A0A2H4ZQJ1</accession>
<evidence type="ECO:0000259" key="5">
    <source>
        <dbReference type="Pfam" id="PF01509"/>
    </source>
</evidence>
<evidence type="ECO:0000256" key="4">
    <source>
        <dbReference type="ARBA" id="ARBA00023235"/>
    </source>
</evidence>
<dbReference type="PANTHER" id="PTHR13767">
    <property type="entry name" value="TRNA-PSEUDOURIDINE SYNTHASE"/>
    <property type="match status" value="1"/>
</dbReference>
<dbReference type="NCBIfam" id="TIGR00431">
    <property type="entry name" value="TruB"/>
    <property type="match status" value="1"/>
</dbReference>
<dbReference type="Pfam" id="PF01509">
    <property type="entry name" value="TruB_N"/>
    <property type="match status" value="1"/>
</dbReference>